<dbReference type="InterPro" id="IPR002934">
    <property type="entry name" value="Polymerase_NTP_transf_dom"/>
</dbReference>
<keyword evidence="4" id="KW-0051">Antiviral defense</keyword>
<keyword evidence="3" id="KW-0547">Nucleotide-binding</keyword>
<geneLocation type="plasmid" evidence="8">
    <name>unnamed2</name>
</geneLocation>
<dbReference type="Pfam" id="PF01909">
    <property type="entry name" value="NTP_transf_2"/>
    <property type="match status" value="1"/>
</dbReference>
<dbReference type="GO" id="GO:0016779">
    <property type="term" value="F:nucleotidyltransferase activity"/>
    <property type="evidence" value="ECO:0007669"/>
    <property type="project" value="InterPro"/>
</dbReference>
<feature type="domain" description="cGAS/DncV-like nucleotidyltransferase C-terminal helical" evidence="7">
    <location>
        <begin position="194"/>
        <end position="299"/>
    </location>
</feature>
<dbReference type="InterPro" id="IPR058909">
    <property type="entry name" value="CD_NTase_C"/>
</dbReference>
<proteinExistence type="predicted"/>
<dbReference type="Pfam" id="PF26305">
    <property type="entry name" value="CD_NTase_C"/>
    <property type="match status" value="1"/>
</dbReference>
<evidence type="ECO:0000256" key="4">
    <source>
        <dbReference type="ARBA" id="ARBA00023118"/>
    </source>
</evidence>
<dbReference type="AlphaFoldDB" id="A0A2I8VQU4"/>
<dbReference type="EMBL" id="CP026311">
    <property type="protein sequence ID" value="AUV84293.1"/>
    <property type="molecule type" value="Genomic_DNA"/>
</dbReference>
<feature type="domain" description="Polymerase nucleotidyl transferase" evidence="6">
    <location>
        <begin position="39"/>
        <end position="116"/>
    </location>
</feature>
<evidence type="ECO:0000313" key="9">
    <source>
        <dbReference type="Proteomes" id="UP000236584"/>
    </source>
</evidence>
<protein>
    <submittedName>
        <fullName evidence="8">Nucleotidyltransferase</fullName>
    </submittedName>
</protein>
<evidence type="ECO:0000256" key="3">
    <source>
        <dbReference type="ARBA" id="ARBA00022741"/>
    </source>
</evidence>
<keyword evidence="2" id="KW-0548">Nucleotidyltransferase</keyword>
<keyword evidence="8" id="KW-0614">Plasmid</keyword>
<evidence type="ECO:0000259" key="7">
    <source>
        <dbReference type="Pfam" id="PF26305"/>
    </source>
</evidence>
<evidence type="ECO:0000256" key="2">
    <source>
        <dbReference type="ARBA" id="ARBA00022695"/>
    </source>
</evidence>
<name>A0A2I8VQU4_9EURY</name>
<dbReference type="SUPFAM" id="SSF81301">
    <property type="entry name" value="Nucleotidyltransferase"/>
    <property type="match status" value="1"/>
</dbReference>
<evidence type="ECO:0000259" key="6">
    <source>
        <dbReference type="Pfam" id="PF01909"/>
    </source>
</evidence>
<accession>A0A2I8VQU4</accession>
<evidence type="ECO:0000256" key="5">
    <source>
        <dbReference type="SAM" id="MobiDB-lite"/>
    </source>
</evidence>
<dbReference type="KEGG" id="srub:C2R22_22300"/>
<keyword evidence="9" id="KW-1185">Reference proteome</keyword>
<evidence type="ECO:0000256" key="1">
    <source>
        <dbReference type="ARBA" id="ARBA00022679"/>
    </source>
</evidence>
<dbReference type="InterPro" id="IPR043519">
    <property type="entry name" value="NT_sf"/>
</dbReference>
<organism evidence="8 9">
    <name type="scientific">Salinigranum rubrum</name>
    <dbReference type="NCBI Taxonomy" id="755307"/>
    <lineage>
        <taxon>Archaea</taxon>
        <taxon>Methanobacteriati</taxon>
        <taxon>Methanobacteriota</taxon>
        <taxon>Stenosarchaea group</taxon>
        <taxon>Halobacteria</taxon>
        <taxon>Halobacteriales</taxon>
        <taxon>Haloferacaceae</taxon>
        <taxon>Salinigranum</taxon>
    </lineage>
</organism>
<feature type="region of interest" description="Disordered" evidence="5">
    <location>
        <begin position="1"/>
        <end position="43"/>
    </location>
</feature>
<sequence length="313" mass="36537">MPIPESKFNDWHGTGADKGSADARDKTRRALMSERSPLEQADEDYEVYLQGSYANTTHTRGSSDVDVVAKITSAWRSDLEELSEEEEERYNDDHDDADYDHRDFYDDVLTALRIKFGSSAVTPGNKAIKINKEKTSLLDVDVDVVACGEYRVYRTYPEGGDEDAEIDKGMHFMPQYDNDRVINFPKIHRENGREMHSNYKETVRIFKNARYYYNNHFDTLWTIDAHSYGIECLIYNVPESILKRTSRSDRFDETLSYLDNADFSTFDQVSEMESLFGDSNTQWSTDEADELITRLREMWDDWYSKRKNAQLFH</sequence>
<dbReference type="Proteomes" id="UP000236584">
    <property type="component" value="Plasmid unnamed2"/>
</dbReference>
<dbReference type="OrthoDB" id="201221at2157"/>
<gene>
    <name evidence="8" type="ORF">C2R22_22300</name>
</gene>
<reference evidence="8 9" key="1">
    <citation type="submission" date="2018-01" db="EMBL/GenBank/DDBJ databases">
        <title>Complete genome sequence of Salinigranum rubrum GX10T, an extremely halophilic archaeon isolated from a marine solar saltern.</title>
        <authorList>
            <person name="Han S."/>
        </authorList>
    </citation>
    <scope>NUCLEOTIDE SEQUENCE [LARGE SCALE GENOMIC DNA]</scope>
    <source>
        <strain evidence="8 9">GX10</strain>
        <plasmid evidence="9">Plasmid unnamed2</plasmid>
    </source>
</reference>
<evidence type="ECO:0000313" key="8">
    <source>
        <dbReference type="EMBL" id="AUV84293.1"/>
    </source>
</evidence>
<keyword evidence="1 8" id="KW-0808">Transferase</keyword>